<dbReference type="PANTHER" id="PTHR30344:SF1">
    <property type="entry name" value="6-PHOSPHOGLUCONOLACTONASE"/>
    <property type="match status" value="1"/>
</dbReference>
<organism evidence="2 3">
    <name type="scientific">Hypholoma sublateritium (strain FD-334 SS-4)</name>
    <dbReference type="NCBI Taxonomy" id="945553"/>
    <lineage>
        <taxon>Eukaryota</taxon>
        <taxon>Fungi</taxon>
        <taxon>Dikarya</taxon>
        <taxon>Basidiomycota</taxon>
        <taxon>Agaricomycotina</taxon>
        <taxon>Agaricomycetes</taxon>
        <taxon>Agaricomycetidae</taxon>
        <taxon>Agaricales</taxon>
        <taxon>Agaricineae</taxon>
        <taxon>Strophariaceae</taxon>
        <taxon>Hypholoma</taxon>
    </lineage>
</organism>
<proteinExistence type="inferred from homology"/>
<dbReference type="InterPro" id="IPR019405">
    <property type="entry name" value="Lactonase_7-beta_prop"/>
</dbReference>
<protein>
    <recommendedName>
        <fullName evidence="4">6-phosphogluconolactonase</fullName>
    </recommendedName>
</protein>
<evidence type="ECO:0000313" key="2">
    <source>
        <dbReference type="EMBL" id="KJA18135.1"/>
    </source>
</evidence>
<evidence type="ECO:0008006" key="4">
    <source>
        <dbReference type="Google" id="ProtNLM"/>
    </source>
</evidence>
<sequence>MVYRILVGSYSDEIVTLAFDPDARTLEATSALKVGHHPSWLTAHPAHPSLVRTGLEQSDGRIITVSYDESGKGTILSDVPSGGQDPCCLLALEDEILVANYSSGTIGILPLDPKNAQPASALSTIQLRGTGPNAARQEGSHPHQVLVHAENEELLVADLGADIVHRLQKTTSGSWELRGHVGFAAGGGPRHVALHDGALFTLLELGSKIVRHRFPPLPALPKLVASVPTMAHPPPTPNDMLAAEVLIPAPNVAFPTPYLYLSNRNDPSPEGDTIAVFSISAPDSLDLVAEFRTGLRHLRGLVFGGPDARYVVAGGANGGGVKVFERINGGTGFALVAALDSVNAPTAFLWL</sequence>
<dbReference type="InterPro" id="IPR015943">
    <property type="entry name" value="WD40/YVTN_repeat-like_dom_sf"/>
</dbReference>
<keyword evidence="3" id="KW-1185">Reference proteome</keyword>
<dbReference type="EMBL" id="KN817593">
    <property type="protein sequence ID" value="KJA18135.1"/>
    <property type="molecule type" value="Genomic_DNA"/>
</dbReference>
<dbReference type="Pfam" id="PF10282">
    <property type="entry name" value="Lactonase"/>
    <property type="match status" value="1"/>
</dbReference>
<dbReference type="PANTHER" id="PTHR30344">
    <property type="entry name" value="6-PHOSPHOGLUCONOLACTONASE-RELATED"/>
    <property type="match status" value="1"/>
</dbReference>
<dbReference type="OrthoDB" id="9972196at2759"/>
<dbReference type="SUPFAM" id="SSF75011">
    <property type="entry name" value="3-carboxy-cis,cis-mucoante lactonizing enzyme"/>
    <property type="match status" value="1"/>
</dbReference>
<evidence type="ECO:0000256" key="1">
    <source>
        <dbReference type="ARBA" id="ARBA00005564"/>
    </source>
</evidence>
<dbReference type="STRING" id="945553.A0A0D2PD23"/>
<dbReference type="AlphaFoldDB" id="A0A0D2PD23"/>
<evidence type="ECO:0000313" key="3">
    <source>
        <dbReference type="Proteomes" id="UP000054270"/>
    </source>
</evidence>
<dbReference type="OMA" id="VGFHPSW"/>
<comment type="similarity">
    <text evidence="1">Belongs to the cycloisomerase 2 family.</text>
</comment>
<dbReference type="Proteomes" id="UP000054270">
    <property type="component" value="Unassembled WGS sequence"/>
</dbReference>
<gene>
    <name evidence="2" type="ORF">HYPSUDRAFT_70161</name>
</gene>
<name>A0A0D2PD23_HYPSF</name>
<accession>A0A0D2PD23</accession>
<dbReference type="InterPro" id="IPR050282">
    <property type="entry name" value="Cycloisomerase_2"/>
</dbReference>
<dbReference type="GO" id="GO:0017057">
    <property type="term" value="F:6-phosphogluconolactonase activity"/>
    <property type="evidence" value="ECO:0007669"/>
    <property type="project" value="TreeGrafter"/>
</dbReference>
<reference evidence="3" key="1">
    <citation type="submission" date="2014-04" db="EMBL/GenBank/DDBJ databases">
        <title>Evolutionary Origins and Diversification of the Mycorrhizal Mutualists.</title>
        <authorList>
            <consortium name="DOE Joint Genome Institute"/>
            <consortium name="Mycorrhizal Genomics Consortium"/>
            <person name="Kohler A."/>
            <person name="Kuo A."/>
            <person name="Nagy L.G."/>
            <person name="Floudas D."/>
            <person name="Copeland A."/>
            <person name="Barry K.W."/>
            <person name="Cichocki N."/>
            <person name="Veneault-Fourrey C."/>
            <person name="LaButti K."/>
            <person name="Lindquist E.A."/>
            <person name="Lipzen A."/>
            <person name="Lundell T."/>
            <person name="Morin E."/>
            <person name="Murat C."/>
            <person name="Riley R."/>
            <person name="Ohm R."/>
            <person name="Sun H."/>
            <person name="Tunlid A."/>
            <person name="Henrissat B."/>
            <person name="Grigoriev I.V."/>
            <person name="Hibbett D.S."/>
            <person name="Martin F."/>
        </authorList>
    </citation>
    <scope>NUCLEOTIDE SEQUENCE [LARGE SCALE GENOMIC DNA]</scope>
    <source>
        <strain evidence="3">FD-334 SS-4</strain>
    </source>
</reference>
<dbReference type="Gene3D" id="2.130.10.10">
    <property type="entry name" value="YVTN repeat-like/Quinoprotein amine dehydrogenase"/>
    <property type="match status" value="1"/>
</dbReference>